<keyword evidence="3" id="KW-0812">Transmembrane</keyword>
<evidence type="ECO:0000313" key="5">
    <source>
        <dbReference type="EMBL" id="OQR90808.1"/>
    </source>
</evidence>
<dbReference type="InterPro" id="IPR032675">
    <property type="entry name" value="LRR_dom_sf"/>
</dbReference>
<evidence type="ECO:0000313" key="6">
    <source>
        <dbReference type="Proteomes" id="UP000243217"/>
    </source>
</evidence>
<keyword evidence="2" id="KW-0677">Repeat</keyword>
<dbReference type="GO" id="GO:0004674">
    <property type="term" value="F:protein serine/threonine kinase activity"/>
    <property type="evidence" value="ECO:0007669"/>
    <property type="project" value="TreeGrafter"/>
</dbReference>
<dbReference type="EMBL" id="JNBS01002489">
    <property type="protein sequence ID" value="OQR90808.1"/>
    <property type="molecule type" value="Genomic_DNA"/>
</dbReference>
<dbReference type="InterPro" id="IPR051681">
    <property type="entry name" value="Ser/Thr_Kinases-Pseudokinases"/>
</dbReference>
<keyword evidence="5" id="KW-0418">Kinase</keyword>
<dbReference type="Gene3D" id="1.10.510.10">
    <property type="entry name" value="Transferase(Phosphotransferase) domain 1"/>
    <property type="match status" value="1"/>
</dbReference>
<keyword evidence="5" id="KW-0808">Transferase</keyword>
<dbReference type="PANTHER" id="PTHR44329:SF214">
    <property type="entry name" value="PROTEIN KINASE DOMAIN-CONTAINING PROTEIN"/>
    <property type="match status" value="1"/>
</dbReference>
<keyword evidence="3" id="KW-0472">Membrane</keyword>
<organism evidence="5 6">
    <name type="scientific">Thraustotheca clavata</name>
    <dbReference type="NCBI Taxonomy" id="74557"/>
    <lineage>
        <taxon>Eukaryota</taxon>
        <taxon>Sar</taxon>
        <taxon>Stramenopiles</taxon>
        <taxon>Oomycota</taxon>
        <taxon>Saprolegniomycetes</taxon>
        <taxon>Saprolegniales</taxon>
        <taxon>Achlyaceae</taxon>
        <taxon>Thraustotheca</taxon>
    </lineage>
</organism>
<dbReference type="Gene3D" id="3.30.200.20">
    <property type="entry name" value="Phosphorylase Kinase, domain 1"/>
    <property type="match status" value="1"/>
</dbReference>
<dbReference type="Gene3D" id="3.80.10.10">
    <property type="entry name" value="Ribonuclease Inhibitor"/>
    <property type="match status" value="1"/>
</dbReference>
<dbReference type="STRING" id="74557.A0A1V9YYH3"/>
<dbReference type="Proteomes" id="UP000243217">
    <property type="component" value="Unassembled WGS sequence"/>
</dbReference>
<evidence type="ECO:0000259" key="4">
    <source>
        <dbReference type="PROSITE" id="PS50011"/>
    </source>
</evidence>
<dbReference type="GO" id="GO:0005524">
    <property type="term" value="F:ATP binding"/>
    <property type="evidence" value="ECO:0007669"/>
    <property type="project" value="InterPro"/>
</dbReference>
<dbReference type="InterPro" id="IPR001245">
    <property type="entry name" value="Ser-Thr/Tyr_kinase_cat_dom"/>
</dbReference>
<gene>
    <name evidence="5" type="ORF">THRCLA_09202</name>
</gene>
<comment type="caution">
    <text evidence="5">The sequence shown here is derived from an EMBL/GenBank/DDBJ whole genome shotgun (WGS) entry which is preliminary data.</text>
</comment>
<accession>A0A1V9YYH3</accession>
<dbReference type="Pfam" id="PF07714">
    <property type="entry name" value="PK_Tyr_Ser-Thr"/>
    <property type="match status" value="1"/>
</dbReference>
<dbReference type="AlphaFoldDB" id="A0A1V9YYH3"/>
<dbReference type="SUPFAM" id="SSF52075">
    <property type="entry name" value="Outer arm dynein light chain 1"/>
    <property type="match status" value="1"/>
</dbReference>
<dbReference type="PROSITE" id="PS51450">
    <property type="entry name" value="LRR"/>
    <property type="match status" value="1"/>
</dbReference>
<keyword evidence="3" id="KW-1133">Transmembrane helix</keyword>
<feature type="transmembrane region" description="Helical" evidence="3">
    <location>
        <begin position="164"/>
        <end position="189"/>
    </location>
</feature>
<feature type="domain" description="Protein kinase" evidence="4">
    <location>
        <begin position="239"/>
        <end position="497"/>
    </location>
</feature>
<dbReference type="PROSITE" id="PS50011">
    <property type="entry name" value="PROTEIN_KINASE_DOM"/>
    <property type="match status" value="1"/>
</dbReference>
<keyword evidence="6" id="KW-1185">Reference proteome</keyword>
<dbReference type="PANTHER" id="PTHR44329">
    <property type="entry name" value="SERINE/THREONINE-PROTEIN KINASE TNNI3K-RELATED"/>
    <property type="match status" value="1"/>
</dbReference>
<dbReference type="InterPro" id="IPR001611">
    <property type="entry name" value="Leu-rich_rpt"/>
</dbReference>
<protein>
    <submittedName>
        <fullName evidence="5">Kinase</fullName>
    </submittedName>
</protein>
<reference evidence="5 6" key="1">
    <citation type="journal article" date="2014" name="Genome Biol. Evol.">
        <title>The secreted proteins of Achlya hypogyna and Thraustotheca clavata identify the ancestral oomycete secretome and reveal gene acquisitions by horizontal gene transfer.</title>
        <authorList>
            <person name="Misner I."/>
            <person name="Blouin N."/>
            <person name="Leonard G."/>
            <person name="Richards T.A."/>
            <person name="Lane C.E."/>
        </authorList>
    </citation>
    <scope>NUCLEOTIDE SEQUENCE [LARGE SCALE GENOMIC DNA]</scope>
    <source>
        <strain evidence="5 6">ATCC 34112</strain>
    </source>
</reference>
<dbReference type="InterPro" id="IPR011009">
    <property type="entry name" value="Kinase-like_dom_sf"/>
</dbReference>
<keyword evidence="1" id="KW-0433">Leucine-rich repeat</keyword>
<name>A0A1V9YYH3_9STRA</name>
<dbReference type="InterPro" id="IPR000719">
    <property type="entry name" value="Prot_kinase_dom"/>
</dbReference>
<proteinExistence type="predicted"/>
<dbReference type="OrthoDB" id="1668230at2759"/>
<evidence type="ECO:0000256" key="2">
    <source>
        <dbReference type="ARBA" id="ARBA00022737"/>
    </source>
</evidence>
<evidence type="ECO:0000256" key="3">
    <source>
        <dbReference type="SAM" id="Phobius"/>
    </source>
</evidence>
<dbReference type="SUPFAM" id="SSF56112">
    <property type="entry name" value="Protein kinase-like (PK-like)"/>
    <property type="match status" value="1"/>
</dbReference>
<sequence length="512" mass="56393">MLDTVFTTRSCSSIACIQTETGSVLLEITSVKALADGSLKNYPISRIESFPQAKTIFLQGNGIQSIGKVNTDVYGHPLETLDNSFILPANLQILNLSENTIDSIYNVSFPTSLRELDLSHSVINEFAITQESFDVVKKLSTFGTNCTIQPPLNCNGIQQAVQNGTFTICILSASTIAAAIALVIIGLLIKRCRNKNRSSLEESYHKQPTTTTSRESILTQNDVRFDPAIASMRLPRSDIHLLRELSSNDTFATHAGHWNSTGIPVIVRQLQAGASKEAMTEFMSEIRICTTLDNPHIISCLGVSWSTSYDVAMIFEWLELGALSHYVRERAGDPTFAWTSVSTLITRLSIATDIAKALCYLHDERKMTYSVLNMDNILVGKGTAKLANRVSKVNSQECLVTVAPEVFTGKQVGPTADIYALGIVMCELDHGVRFEPDETSNDDTIEDTIQEFSLIFSRKPTPRCPKEIAELIGKCVTLDPNARPSAQQVLGELEAFYDYCQRNTASLLLSTR</sequence>
<evidence type="ECO:0000256" key="1">
    <source>
        <dbReference type="ARBA" id="ARBA00022614"/>
    </source>
</evidence>